<protein>
    <recommendedName>
        <fullName evidence="2">Staygreen protein domain-containing protein</fullName>
    </recommendedName>
</protein>
<dbReference type="Pfam" id="PF12638">
    <property type="entry name" value="Staygreen"/>
    <property type="match status" value="1"/>
</dbReference>
<dbReference type="PANTHER" id="PTHR31750:SF4">
    <property type="entry name" value="LP06106P"/>
    <property type="match status" value="1"/>
</dbReference>
<feature type="domain" description="Staygreen protein" evidence="2">
    <location>
        <begin position="3"/>
        <end position="146"/>
    </location>
</feature>
<name>A0A0H5SH32_HERHM</name>
<reference evidence="3 4" key="1">
    <citation type="submission" date="2015-06" db="EMBL/GenBank/DDBJ databases">
        <authorList>
            <person name="Wibberg Daniel"/>
        </authorList>
    </citation>
    <scope>NUCLEOTIDE SEQUENCE [LARGE SCALE GENOMIC DNA]</scope>
    <source>
        <strain evidence="3 4">T3/55T</strain>
    </source>
</reference>
<evidence type="ECO:0000259" key="2">
    <source>
        <dbReference type="Pfam" id="PF12638"/>
    </source>
</evidence>
<accession>A0A0H5SH32</accession>
<keyword evidence="4" id="KW-1185">Reference proteome</keyword>
<dbReference type="RefSeq" id="WP_103202210.1">
    <property type="nucleotide sequence ID" value="NZ_CVTD020000010.1"/>
</dbReference>
<dbReference type="OrthoDB" id="1684395at2"/>
<dbReference type="EMBL" id="CVTD020000010">
    <property type="protein sequence ID" value="CRZ34096.1"/>
    <property type="molecule type" value="Genomic_DNA"/>
</dbReference>
<evidence type="ECO:0000313" key="4">
    <source>
        <dbReference type="Proteomes" id="UP000236497"/>
    </source>
</evidence>
<dbReference type="AlphaFoldDB" id="A0A0H5SH32"/>
<gene>
    <name evidence="3" type="ORF">HHT355_0893</name>
</gene>
<dbReference type="InterPro" id="IPR024438">
    <property type="entry name" value="Staygreen"/>
</dbReference>
<evidence type="ECO:0000256" key="1">
    <source>
        <dbReference type="ARBA" id="ARBA00022946"/>
    </source>
</evidence>
<organism evidence="3 4">
    <name type="scientific">Herbinix hemicellulosilytica</name>
    <dbReference type="NCBI Taxonomy" id="1564487"/>
    <lineage>
        <taxon>Bacteria</taxon>
        <taxon>Bacillati</taxon>
        <taxon>Bacillota</taxon>
        <taxon>Clostridia</taxon>
        <taxon>Lachnospirales</taxon>
        <taxon>Lachnospiraceae</taxon>
        <taxon>Herbinix</taxon>
    </lineage>
</organism>
<keyword evidence="1" id="KW-0809">Transit peptide</keyword>
<dbReference type="PANTHER" id="PTHR31750">
    <property type="entry name" value="PROTEIN STAY-GREEN 1, CHLOROPLASTIC-RELATED"/>
    <property type="match status" value="1"/>
</dbReference>
<proteinExistence type="predicted"/>
<sequence>MNSFNQSNLLVEYRDSVTQYEPLYNRKYTLTHSDQTGELFLTIGREYAYDKVGYMRDEVLAEWKGHEGYPYLYVYVYINGQTDQSISAKRNEIFRRELPLALKAIYYGDKNFFDNYLYLKKAPIWIYFDSQNPQYLSFEYWGSFEQLGL</sequence>
<evidence type="ECO:0000313" key="3">
    <source>
        <dbReference type="EMBL" id="CRZ34096.1"/>
    </source>
</evidence>
<dbReference type="Proteomes" id="UP000236497">
    <property type="component" value="Unassembled WGS sequence"/>
</dbReference>